<gene>
    <name evidence="3" type="ORF">FIBSPDRAFT_678281</name>
</gene>
<dbReference type="AlphaFoldDB" id="A0A167U4I8"/>
<keyword evidence="4" id="KW-1185">Reference proteome</keyword>
<feature type="transmembrane region" description="Helical" evidence="1">
    <location>
        <begin position="117"/>
        <end position="139"/>
    </location>
</feature>
<dbReference type="Proteomes" id="UP000076532">
    <property type="component" value="Unassembled WGS sequence"/>
</dbReference>
<proteinExistence type="predicted"/>
<feature type="domain" description="DUF6534" evidence="2">
    <location>
        <begin position="124"/>
        <end position="201"/>
    </location>
</feature>
<evidence type="ECO:0000259" key="2">
    <source>
        <dbReference type="Pfam" id="PF20152"/>
    </source>
</evidence>
<reference evidence="3 4" key="1">
    <citation type="journal article" date="2016" name="Mol. Biol. Evol.">
        <title>Comparative Genomics of Early-Diverging Mushroom-Forming Fungi Provides Insights into the Origins of Lignocellulose Decay Capabilities.</title>
        <authorList>
            <person name="Nagy L.G."/>
            <person name="Riley R."/>
            <person name="Tritt A."/>
            <person name="Adam C."/>
            <person name="Daum C."/>
            <person name="Floudas D."/>
            <person name="Sun H."/>
            <person name="Yadav J.S."/>
            <person name="Pangilinan J."/>
            <person name="Larsson K.H."/>
            <person name="Matsuura K."/>
            <person name="Barry K."/>
            <person name="Labutti K."/>
            <person name="Kuo R."/>
            <person name="Ohm R.A."/>
            <person name="Bhattacharya S.S."/>
            <person name="Shirouzu T."/>
            <person name="Yoshinaga Y."/>
            <person name="Martin F.M."/>
            <person name="Grigoriev I.V."/>
            <person name="Hibbett D.S."/>
        </authorList>
    </citation>
    <scope>NUCLEOTIDE SEQUENCE [LARGE SCALE GENOMIC DNA]</scope>
    <source>
        <strain evidence="3 4">CBS 109695</strain>
    </source>
</reference>
<feature type="non-terminal residue" evidence="3">
    <location>
        <position position="1"/>
    </location>
</feature>
<accession>A0A167U4I8</accession>
<name>A0A167U4I8_9AGAM</name>
<evidence type="ECO:0000313" key="4">
    <source>
        <dbReference type="Proteomes" id="UP000076532"/>
    </source>
</evidence>
<evidence type="ECO:0000313" key="3">
    <source>
        <dbReference type="EMBL" id="KZP03583.1"/>
    </source>
</evidence>
<dbReference type="PANTHER" id="PTHR40465">
    <property type="entry name" value="CHROMOSOME 1, WHOLE GENOME SHOTGUN SEQUENCE"/>
    <property type="match status" value="1"/>
</dbReference>
<feature type="transmembrane region" description="Helical" evidence="1">
    <location>
        <begin position="160"/>
        <end position="185"/>
    </location>
</feature>
<dbReference type="STRING" id="436010.A0A167U4I8"/>
<organism evidence="3 4">
    <name type="scientific">Athelia psychrophila</name>
    <dbReference type="NCBI Taxonomy" id="1759441"/>
    <lineage>
        <taxon>Eukaryota</taxon>
        <taxon>Fungi</taxon>
        <taxon>Dikarya</taxon>
        <taxon>Basidiomycota</taxon>
        <taxon>Agaricomycotina</taxon>
        <taxon>Agaricomycetes</taxon>
        <taxon>Agaricomycetidae</taxon>
        <taxon>Atheliales</taxon>
        <taxon>Atheliaceae</taxon>
        <taxon>Athelia</taxon>
    </lineage>
</organism>
<protein>
    <recommendedName>
        <fullName evidence="2">DUF6534 domain-containing protein</fullName>
    </recommendedName>
</protein>
<evidence type="ECO:0000256" key="1">
    <source>
        <dbReference type="SAM" id="Phobius"/>
    </source>
</evidence>
<keyword evidence="1" id="KW-0472">Membrane</keyword>
<dbReference type="InterPro" id="IPR045339">
    <property type="entry name" value="DUF6534"/>
</dbReference>
<keyword evidence="1" id="KW-1133">Transmembrane helix</keyword>
<dbReference type="OrthoDB" id="3053835at2759"/>
<feature type="transmembrane region" description="Helical" evidence="1">
    <location>
        <begin position="79"/>
        <end position="105"/>
    </location>
</feature>
<feature type="transmembrane region" description="Helical" evidence="1">
    <location>
        <begin position="48"/>
        <end position="67"/>
    </location>
</feature>
<dbReference type="PANTHER" id="PTHR40465:SF1">
    <property type="entry name" value="DUF6534 DOMAIN-CONTAINING PROTEIN"/>
    <property type="match status" value="1"/>
</dbReference>
<feature type="non-terminal residue" evidence="3">
    <location>
        <position position="201"/>
    </location>
</feature>
<sequence>RDHLRLKVFVGILFTLDTASSVLAMSWAYQLFIDGWNNTSTFQKADWLIAVDPVLMGGIACMVQLFFTWQYIIAKQHWLTSFICICSFATLLGGIGTGIAVLWVGDYSLFMKFKPVASIWGVSATVADLTITVAMTYHLHRAKGGFEATDRLLDHIIQLTLHNGSLTLLTTLVTLWLYMSLTFLITKLYSSSVLLSLNARK</sequence>
<keyword evidence="1" id="KW-0812">Transmembrane</keyword>
<dbReference type="EMBL" id="KV418040">
    <property type="protein sequence ID" value="KZP03583.1"/>
    <property type="molecule type" value="Genomic_DNA"/>
</dbReference>
<dbReference type="Pfam" id="PF20152">
    <property type="entry name" value="DUF6534"/>
    <property type="match status" value="1"/>
</dbReference>